<organism evidence="3 4">
    <name type="scientific">Micromonospora profundi</name>
    <dbReference type="NCBI Taxonomy" id="1420889"/>
    <lineage>
        <taxon>Bacteria</taxon>
        <taxon>Bacillati</taxon>
        <taxon>Actinomycetota</taxon>
        <taxon>Actinomycetes</taxon>
        <taxon>Micromonosporales</taxon>
        <taxon>Micromonosporaceae</taxon>
        <taxon>Micromonospora</taxon>
    </lineage>
</organism>
<keyword evidence="2" id="KW-1133">Transmembrane helix</keyword>
<dbReference type="EMBL" id="CP130472">
    <property type="protein sequence ID" value="WLS46860.1"/>
    <property type="molecule type" value="Genomic_DNA"/>
</dbReference>
<evidence type="ECO:0000313" key="4">
    <source>
        <dbReference type="Proteomes" id="UP001235874"/>
    </source>
</evidence>
<keyword evidence="2" id="KW-0472">Membrane</keyword>
<dbReference type="RefSeq" id="WP_306273082.1">
    <property type="nucleotide sequence ID" value="NZ_CP130472.1"/>
</dbReference>
<accession>A0AAJ6L3C1</accession>
<feature type="compositionally biased region" description="Pro residues" evidence="1">
    <location>
        <begin position="198"/>
        <end position="212"/>
    </location>
</feature>
<evidence type="ECO:0000256" key="2">
    <source>
        <dbReference type="SAM" id="Phobius"/>
    </source>
</evidence>
<keyword evidence="2" id="KW-0812">Transmembrane</keyword>
<dbReference type="KEGG" id="mprn:Q3V37_06265"/>
<sequence length="218" mass="22565">MSYPESVPARRPAVVLLAATVLLVMAVVALAYAVVGLATVGGTVDAFRQAARDTSATTRQIDDVVTLLRVSMVLSAVVAALSALVLVGLFLWLLTGRPGARVATWVVCGLGLLAGCCSVAVLVGERSAPLRLGADERATAELLGLIGDAYPSWWIPLNAGLSAGQGLGYLVVATLLVLPAANAWFGRHRRSAPSVHPGSPPAPFQPSAPPYRPGEDRP</sequence>
<dbReference type="AlphaFoldDB" id="A0AAJ6L3C1"/>
<gene>
    <name evidence="3" type="ORF">Q3V37_06265</name>
</gene>
<evidence type="ECO:0000313" key="3">
    <source>
        <dbReference type="EMBL" id="WLS46860.1"/>
    </source>
</evidence>
<feature type="transmembrane region" description="Helical" evidence="2">
    <location>
        <begin position="102"/>
        <end position="123"/>
    </location>
</feature>
<feature type="transmembrane region" description="Helical" evidence="2">
    <location>
        <begin position="72"/>
        <end position="95"/>
    </location>
</feature>
<feature type="transmembrane region" description="Helical" evidence="2">
    <location>
        <begin position="166"/>
        <end position="185"/>
    </location>
</feature>
<reference evidence="3 4" key="1">
    <citation type="submission" date="2023-07" db="EMBL/GenBank/DDBJ databases">
        <title>Micromonospora profundi TRM 95458 converts glycerol to a new osmotic compound.</title>
        <authorList>
            <person name="Lu D."/>
        </authorList>
    </citation>
    <scope>NUCLEOTIDE SEQUENCE [LARGE SCALE GENOMIC DNA]</scope>
    <source>
        <strain evidence="3 4">TRM95458</strain>
    </source>
</reference>
<evidence type="ECO:0000256" key="1">
    <source>
        <dbReference type="SAM" id="MobiDB-lite"/>
    </source>
</evidence>
<protein>
    <submittedName>
        <fullName evidence="3">Uncharacterized protein</fullName>
    </submittedName>
</protein>
<feature type="transmembrane region" description="Helical" evidence="2">
    <location>
        <begin position="12"/>
        <end position="35"/>
    </location>
</feature>
<feature type="region of interest" description="Disordered" evidence="1">
    <location>
        <begin position="192"/>
        <end position="218"/>
    </location>
</feature>
<dbReference type="Proteomes" id="UP001235874">
    <property type="component" value="Chromosome"/>
</dbReference>
<proteinExistence type="predicted"/>
<name>A0AAJ6L3C1_9ACTN</name>
<keyword evidence="4" id="KW-1185">Reference proteome</keyword>